<dbReference type="EMBL" id="MK072474">
    <property type="protein sequence ID" value="AYV85767.1"/>
    <property type="molecule type" value="Genomic_DNA"/>
</dbReference>
<name>A0A3G5AF13_9VIRU</name>
<accession>A0A3G5AF13</accession>
<protein>
    <submittedName>
        <fullName evidence="1">Uncharacterized protein</fullName>
    </submittedName>
</protein>
<reference evidence="1" key="1">
    <citation type="submission" date="2018-10" db="EMBL/GenBank/DDBJ databases">
        <title>Hidden diversity of soil giant viruses.</title>
        <authorList>
            <person name="Schulz F."/>
            <person name="Alteio L."/>
            <person name="Goudeau D."/>
            <person name="Ryan E.M."/>
            <person name="Malmstrom R.R."/>
            <person name="Blanchard J."/>
            <person name="Woyke T."/>
        </authorList>
    </citation>
    <scope>NUCLEOTIDE SEQUENCE</scope>
    <source>
        <strain evidence="1">SAV1</strain>
    </source>
</reference>
<sequence>MFETILRVCAIFCQMAWSQNIFPCFETMVTKFAFVGGMSTRS</sequence>
<proteinExistence type="predicted"/>
<evidence type="ECO:0000313" key="1">
    <source>
        <dbReference type="EMBL" id="AYV85767.1"/>
    </source>
</evidence>
<gene>
    <name evidence="1" type="ORF">Satyrvirus38_4</name>
</gene>
<organism evidence="1">
    <name type="scientific">Satyrvirus sp</name>
    <dbReference type="NCBI Taxonomy" id="2487771"/>
    <lineage>
        <taxon>Viruses</taxon>
        <taxon>Varidnaviria</taxon>
        <taxon>Bamfordvirae</taxon>
        <taxon>Nucleocytoviricota</taxon>
        <taxon>Megaviricetes</taxon>
        <taxon>Imitervirales</taxon>
        <taxon>Mimiviridae</taxon>
        <taxon>Megamimivirinae</taxon>
    </lineage>
</organism>